<comment type="caution">
    <text evidence="4">The sequence shown here is derived from an EMBL/GenBank/DDBJ whole genome shotgun (WGS) entry which is preliminary data.</text>
</comment>
<feature type="domain" description="Glycosyltransferase subfamily 4-like N-terminal" evidence="3">
    <location>
        <begin position="22"/>
        <end position="179"/>
    </location>
</feature>
<dbReference type="GO" id="GO:0009103">
    <property type="term" value="P:lipopolysaccharide biosynthetic process"/>
    <property type="evidence" value="ECO:0007669"/>
    <property type="project" value="TreeGrafter"/>
</dbReference>
<proteinExistence type="predicted"/>
<dbReference type="Gene3D" id="3.40.50.2000">
    <property type="entry name" value="Glycogen Phosphorylase B"/>
    <property type="match status" value="2"/>
</dbReference>
<name>A0A1Y4IRC0_PARDI</name>
<evidence type="ECO:0000313" key="4">
    <source>
        <dbReference type="EMBL" id="OUP22897.1"/>
    </source>
</evidence>
<dbReference type="Pfam" id="PF00534">
    <property type="entry name" value="Glycos_transf_1"/>
    <property type="match status" value="1"/>
</dbReference>
<sequence>MKRVIMLRSNPIDPDPRVEKEALALIRNGISVFILCWNRSDNSGCRESVLKIGDKSVKIVKIGCKASFGEGVKNLIPFVKFQILMGLYLLKKRECYDIIHACDFDTAFISSIISRILGKKFVFDIFDFIFGRPKNLFQKVIKKLQYVIINHADATIICTEKRKQQIRGTHPKKLIVIHNTPERKILNITSDHSSGKVKFVYVGILQDYRLINEILACMSEHPEVELHIGGFGKYEDLLKLFSRKYNNIIFYGKLPYDKTLELEYMSDVMLAIYDPSIENHEYAAPNKFYEGLMLGKPLIMVKGTGMSEVVETYDIGCLIEYSKRGFENGIYDILSKRDRWESMSLTMKKIYDQQFAWKIMEKRLAELYCSL</sequence>
<dbReference type="SUPFAM" id="SSF53756">
    <property type="entry name" value="UDP-Glycosyltransferase/glycogen phosphorylase"/>
    <property type="match status" value="1"/>
</dbReference>
<organism evidence="4 5">
    <name type="scientific">Parabacteroides distasonis</name>
    <dbReference type="NCBI Taxonomy" id="823"/>
    <lineage>
        <taxon>Bacteria</taxon>
        <taxon>Pseudomonadati</taxon>
        <taxon>Bacteroidota</taxon>
        <taxon>Bacteroidia</taxon>
        <taxon>Bacteroidales</taxon>
        <taxon>Tannerellaceae</taxon>
        <taxon>Parabacteroides</taxon>
    </lineage>
</organism>
<dbReference type="Pfam" id="PF13439">
    <property type="entry name" value="Glyco_transf_4"/>
    <property type="match status" value="1"/>
</dbReference>
<evidence type="ECO:0000256" key="1">
    <source>
        <dbReference type="ARBA" id="ARBA00022679"/>
    </source>
</evidence>
<evidence type="ECO:0000259" key="2">
    <source>
        <dbReference type="Pfam" id="PF00534"/>
    </source>
</evidence>
<accession>A0A1Y4IRC0</accession>
<evidence type="ECO:0000259" key="3">
    <source>
        <dbReference type="Pfam" id="PF13439"/>
    </source>
</evidence>
<dbReference type="GO" id="GO:0016757">
    <property type="term" value="F:glycosyltransferase activity"/>
    <property type="evidence" value="ECO:0007669"/>
    <property type="project" value="InterPro"/>
</dbReference>
<dbReference type="EMBL" id="NFJX01000001">
    <property type="protein sequence ID" value="OUP22897.1"/>
    <property type="molecule type" value="Genomic_DNA"/>
</dbReference>
<dbReference type="InterPro" id="IPR001296">
    <property type="entry name" value="Glyco_trans_1"/>
</dbReference>
<evidence type="ECO:0000313" key="5">
    <source>
        <dbReference type="Proteomes" id="UP000195950"/>
    </source>
</evidence>
<reference evidence="5" key="1">
    <citation type="submission" date="2017-04" db="EMBL/GenBank/DDBJ databases">
        <title>Function of individual gut microbiota members based on whole genome sequencing of pure cultures obtained from chicken caecum.</title>
        <authorList>
            <person name="Medvecky M."/>
            <person name="Cejkova D."/>
            <person name="Polansky O."/>
            <person name="Karasova D."/>
            <person name="Kubasova T."/>
            <person name="Cizek A."/>
            <person name="Rychlik I."/>
        </authorList>
    </citation>
    <scope>NUCLEOTIDE SEQUENCE [LARGE SCALE GENOMIC DNA]</scope>
    <source>
        <strain evidence="5">An199</strain>
    </source>
</reference>
<dbReference type="InterPro" id="IPR028098">
    <property type="entry name" value="Glyco_trans_4-like_N"/>
</dbReference>
<dbReference type="PANTHER" id="PTHR46401:SF2">
    <property type="entry name" value="GLYCOSYLTRANSFERASE WBBK-RELATED"/>
    <property type="match status" value="1"/>
</dbReference>
<keyword evidence="1" id="KW-0808">Transferase</keyword>
<feature type="domain" description="Glycosyl transferase family 1" evidence="2">
    <location>
        <begin position="193"/>
        <end position="341"/>
    </location>
</feature>
<evidence type="ECO:0008006" key="6">
    <source>
        <dbReference type="Google" id="ProtNLM"/>
    </source>
</evidence>
<dbReference type="AlphaFoldDB" id="A0A1Y4IRC0"/>
<protein>
    <recommendedName>
        <fullName evidence="6">Glycosyltransferase</fullName>
    </recommendedName>
</protein>
<dbReference type="RefSeq" id="WP_034531578.1">
    <property type="nucleotide sequence ID" value="NZ_NFJX01000001.1"/>
</dbReference>
<gene>
    <name evidence="4" type="ORF">B5F32_01520</name>
</gene>
<dbReference type="PANTHER" id="PTHR46401">
    <property type="entry name" value="GLYCOSYLTRANSFERASE WBBK-RELATED"/>
    <property type="match status" value="1"/>
</dbReference>
<dbReference type="Proteomes" id="UP000195950">
    <property type="component" value="Unassembled WGS sequence"/>
</dbReference>